<name>A0AAV3QMS4_LITER</name>
<evidence type="ECO:0000256" key="1">
    <source>
        <dbReference type="SAM" id="MobiDB-lite"/>
    </source>
</evidence>
<dbReference type="Proteomes" id="UP001454036">
    <property type="component" value="Unassembled WGS sequence"/>
</dbReference>
<evidence type="ECO:0000313" key="3">
    <source>
        <dbReference type="Proteomes" id="UP001454036"/>
    </source>
</evidence>
<feature type="region of interest" description="Disordered" evidence="1">
    <location>
        <begin position="104"/>
        <end position="131"/>
    </location>
</feature>
<comment type="caution">
    <text evidence="2">The sequence shown here is derived from an EMBL/GenBank/DDBJ whole genome shotgun (WGS) entry which is preliminary data.</text>
</comment>
<keyword evidence="3" id="KW-1185">Reference proteome</keyword>
<gene>
    <name evidence="2" type="ORF">LIER_20787</name>
</gene>
<dbReference type="EMBL" id="BAABME010005354">
    <property type="protein sequence ID" value="GAA0165359.1"/>
    <property type="molecule type" value="Genomic_DNA"/>
</dbReference>
<proteinExistence type="predicted"/>
<dbReference type="AlphaFoldDB" id="A0AAV3QMS4"/>
<sequence>MVTFSKTVIGLKTSLEITDDSCDKDLHKFGGLPILGDLFDEVVPSSRELTGSSRGKHRFLPQTYEYLFHAFHLLLQISKGDELSIVDWISFWCKRSRKYTAPPARKESKNKCLHQTHNPTRQLPRASPFTSKDRDTFASLRIPTHFVEETYLAAFLSC</sequence>
<protein>
    <submittedName>
        <fullName evidence="2">Uncharacterized protein</fullName>
    </submittedName>
</protein>
<reference evidence="2 3" key="1">
    <citation type="submission" date="2024-01" db="EMBL/GenBank/DDBJ databases">
        <title>The complete chloroplast genome sequence of Lithospermum erythrorhizon: insights into the phylogenetic relationship among Boraginaceae species and the maternal lineages of purple gromwells.</title>
        <authorList>
            <person name="Okada T."/>
            <person name="Watanabe K."/>
        </authorList>
    </citation>
    <scope>NUCLEOTIDE SEQUENCE [LARGE SCALE GENOMIC DNA]</scope>
</reference>
<organism evidence="2 3">
    <name type="scientific">Lithospermum erythrorhizon</name>
    <name type="common">Purple gromwell</name>
    <name type="synonym">Lithospermum officinale var. erythrorhizon</name>
    <dbReference type="NCBI Taxonomy" id="34254"/>
    <lineage>
        <taxon>Eukaryota</taxon>
        <taxon>Viridiplantae</taxon>
        <taxon>Streptophyta</taxon>
        <taxon>Embryophyta</taxon>
        <taxon>Tracheophyta</taxon>
        <taxon>Spermatophyta</taxon>
        <taxon>Magnoliopsida</taxon>
        <taxon>eudicotyledons</taxon>
        <taxon>Gunneridae</taxon>
        <taxon>Pentapetalae</taxon>
        <taxon>asterids</taxon>
        <taxon>lamiids</taxon>
        <taxon>Boraginales</taxon>
        <taxon>Boraginaceae</taxon>
        <taxon>Boraginoideae</taxon>
        <taxon>Lithospermeae</taxon>
        <taxon>Lithospermum</taxon>
    </lineage>
</organism>
<evidence type="ECO:0000313" key="2">
    <source>
        <dbReference type="EMBL" id="GAA0165359.1"/>
    </source>
</evidence>
<accession>A0AAV3QMS4</accession>